<dbReference type="AlphaFoldDB" id="A0A645IZT0"/>
<proteinExistence type="predicted"/>
<organism evidence="1">
    <name type="scientific">bioreactor metagenome</name>
    <dbReference type="NCBI Taxonomy" id="1076179"/>
    <lineage>
        <taxon>unclassified sequences</taxon>
        <taxon>metagenomes</taxon>
        <taxon>ecological metagenomes</taxon>
    </lineage>
</organism>
<dbReference type="EMBL" id="VSSQ01127271">
    <property type="protein sequence ID" value="MPN56667.1"/>
    <property type="molecule type" value="Genomic_DNA"/>
</dbReference>
<evidence type="ECO:0000313" key="1">
    <source>
        <dbReference type="EMBL" id="MPN56667.1"/>
    </source>
</evidence>
<protein>
    <submittedName>
        <fullName evidence="1">Uncharacterized protein</fullName>
    </submittedName>
</protein>
<sequence>MKAIARPIITLNDTAPTVLAIPISAPRTLAVKMMAKILIAGPEYKNAIAGPSPAPLLWMLENRGRIVQLQTARIVPDTAAMV</sequence>
<comment type="caution">
    <text evidence="1">The sequence shown here is derived from an EMBL/GenBank/DDBJ whole genome shotgun (WGS) entry which is preliminary data.</text>
</comment>
<gene>
    <name evidence="1" type="ORF">SDC9_204357</name>
</gene>
<name>A0A645IZT0_9ZZZZ</name>
<accession>A0A645IZT0</accession>
<reference evidence="1" key="1">
    <citation type="submission" date="2019-08" db="EMBL/GenBank/DDBJ databases">
        <authorList>
            <person name="Kucharzyk K."/>
            <person name="Murdoch R.W."/>
            <person name="Higgins S."/>
            <person name="Loffler F."/>
        </authorList>
    </citation>
    <scope>NUCLEOTIDE SEQUENCE</scope>
</reference>